<dbReference type="InterPro" id="IPR000073">
    <property type="entry name" value="AB_hydrolase_1"/>
</dbReference>
<dbReference type="PROSITE" id="PS51257">
    <property type="entry name" value="PROKAR_LIPOPROTEIN"/>
    <property type="match status" value="1"/>
</dbReference>
<dbReference type="PANTHER" id="PTHR43248">
    <property type="entry name" value="2-SUCCINYL-6-HYDROXY-2,4-CYCLOHEXADIENE-1-CARBOXYLATE SYNTHASE"/>
    <property type="match status" value="1"/>
</dbReference>
<feature type="signal peptide" evidence="4">
    <location>
        <begin position="1"/>
        <end position="22"/>
    </location>
</feature>
<dbReference type="AlphaFoldDB" id="A0A290Z0Z5"/>
<dbReference type="EMBL" id="CP023445">
    <property type="protein sequence ID" value="ATE52629.1"/>
    <property type="molecule type" value="Genomic_DNA"/>
</dbReference>
<dbReference type="GO" id="GO:0016787">
    <property type="term" value="F:hydrolase activity"/>
    <property type="evidence" value="ECO:0007669"/>
    <property type="project" value="UniProtKB-KW"/>
</dbReference>
<name>A0A290Z0Z5_9PSEU</name>
<evidence type="ECO:0000256" key="2">
    <source>
        <dbReference type="ARBA" id="ARBA00022729"/>
    </source>
</evidence>
<accession>A0A290Z0Z5</accession>
<gene>
    <name evidence="6" type="ORF">CNX65_04455</name>
</gene>
<evidence type="ECO:0000256" key="1">
    <source>
        <dbReference type="ARBA" id="ARBA00010088"/>
    </source>
</evidence>
<evidence type="ECO:0000259" key="5">
    <source>
        <dbReference type="Pfam" id="PF00561"/>
    </source>
</evidence>
<dbReference type="Proteomes" id="UP000218505">
    <property type="component" value="Chromosome"/>
</dbReference>
<reference evidence="6" key="1">
    <citation type="submission" date="2017-09" db="EMBL/GenBank/DDBJ databases">
        <title>Complete Genome Sequence of ansamitocin-producing Bacterium Actinosynnema pretiosum X47.</title>
        <authorList>
            <person name="Cao G."/>
            <person name="Zong G."/>
            <person name="Zhong C."/>
            <person name="Fu J."/>
        </authorList>
    </citation>
    <scope>NUCLEOTIDE SEQUENCE [LARGE SCALE GENOMIC DNA]</scope>
    <source>
        <strain evidence="6">X47</strain>
    </source>
</reference>
<dbReference type="SUPFAM" id="SSF53474">
    <property type="entry name" value="alpha/beta-Hydrolases"/>
    <property type="match status" value="1"/>
</dbReference>
<dbReference type="PANTHER" id="PTHR43248:SF29">
    <property type="entry name" value="TRIPEPTIDYL AMINOPEPTIDASE"/>
    <property type="match status" value="1"/>
</dbReference>
<evidence type="ECO:0000256" key="3">
    <source>
        <dbReference type="ARBA" id="ARBA00022801"/>
    </source>
</evidence>
<evidence type="ECO:0000256" key="4">
    <source>
        <dbReference type="SAM" id="SignalP"/>
    </source>
</evidence>
<protein>
    <submittedName>
        <fullName evidence="6">Alpha/beta hydrolase</fullName>
    </submittedName>
</protein>
<comment type="similarity">
    <text evidence="1">Belongs to the peptidase S33 family.</text>
</comment>
<proteinExistence type="inferred from homology"/>
<keyword evidence="2 4" id="KW-0732">Signal</keyword>
<dbReference type="RefSeq" id="WP_096491629.1">
    <property type="nucleotide sequence ID" value="NZ_CP023445.1"/>
</dbReference>
<evidence type="ECO:0000313" key="7">
    <source>
        <dbReference type="Proteomes" id="UP000218505"/>
    </source>
</evidence>
<keyword evidence="3 6" id="KW-0378">Hydrolase</keyword>
<organism evidence="6 7">
    <name type="scientific">Actinosynnema pretiosum</name>
    <dbReference type="NCBI Taxonomy" id="42197"/>
    <lineage>
        <taxon>Bacteria</taxon>
        <taxon>Bacillati</taxon>
        <taxon>Actinomycetota</taxon>
        <taxon>Actinomycetes</taxon>
        <taxon>Pseudonocardiales</taxon>
        <taxon>Pseudonocardiaceae</taxon>
        <taxon>Actinosynnema</taxon>
    </lineage>
</organism>
<keyword evidence="7" id="KW-1185">Reference proteome</keyword>
<feature type="chain" id="PRO_5038557012" evidence="4">
    <location>
        <begin position="23"/>
        <end position="521"/>
    </location>
</feature>
<dbReference type="Pfam" id="PF00561">
    <property type="entry name" value="Abhydrolase_1"/>
    <property type="match status" value="1"/>
</dbReference>
<dbReference type="Gene3D" id="3.40.50.1820">
    <property type="entry name" value="alpha/beta hydrolase"/>
    <property type="match status" value="1"/>
</dbReference>
<dbReference type="InterPro" id="IPR051601">
    <property type="entry name" value="Serine_prot/Carboxylest_S33"/>
</dbReference>
<feature type="domain" description="AB hydrolase-1" evidence="5">
    <location>
        <begin position="112"/>
        <end position="497"/>
    </location>
</feature>
<sequence>MRRSSPLLLVLLALTACTSVVTGDPSPGVRLEKRGPAGAVPQGLERFYGQEIGWGGCSAYADSTTTRALYRDRPSLECARVEVPLDYAAPEGGTIRIGVLRRPATGDRIGSLLLNPGGPGASGMEAAVSLVPQVLTSEIGARFDLVGFDPRGVGASEPRVRCLSDAERDEERLDVDVDASPEGVAETERENQEYARKCAESTSAEFLANLGTRDVVKDLDVLRSALGDEKLSYVGYSYGTHIGAVYAEAFPANVRAMVLDGAVDPAQDEGDSLVAQGAGFQQAFEEFAAWCAKRPDCALGTDPAKAAEAFQGLTRPLVENPVAVQGRKLSYNDSITGVVQALYSSQLWEPLNTGLTELRAGQGQTLLLLADTYYGRDADGKYSAITDAFTAIQCVDSPRDTDRAKLAEVARRYREAAPFLDDGAPPVGVLDACAFWPVPVTAAPTLTARPVGLPPVLVISTTGDPATPYDAGVSLARALGGALLTYEGEQHTVYLQGVECVDAIGTAYLVGLATPQAGARC</sequence>
<dbReference type="KEGG" id="apre:CNX65_04455"/>
<dbReference type="InterPro" id="IPR029058">
    <property type="entry name" value="AB_hydrolase_fold"/>
</dbReference>
<evidence type="ECO:0000313" key="6">
    <source>
        <dbReference type="EMBL" id="ATE52629.1"/>
    </source>
</evidence>